<dbReference type="SUPFAM" id="SSF53474">
    <property type="entry name" value="alpha/beta-Hydrolases"/>
    <property type="match status" value="1"/>
</dbReference>
<organism evidence="2 3">
    <name type="scientific">Lactarius akahatsu</name>
    <dbReference type="NCBI Taxonomy" id="416441"/>
    <lineage>
        <taxon>Eukaryota</taxon>
        <taxon>Fungi</taxon>
        <taxon>Dikarya</taxon>
        <taxon>Basidiomycota</taxon>
        <taxon>Agaricomycotina</taxon>
        <taxon>Agaricomycetes</taxon>
        <taxon>Russulales</taxon>
        <taxon>Russulaceae</taxon>
        <taxon>Lactarius</taxon>
    </lineage>
</organism>
<protein>
    <submittedName>
        <fullName evidence="2">Alpha/Beta hydrolase protein</fullName>
    </submittedName>
</protein>
<evidence type="ECO:0000313" key="2">
    <source>
        <dbReference type="EMBL" id="KAH8997226.1"/>
    </source>
</evidence>
<feature type="compositionally biased region" description="Polar residues" evidence="1">
    <location>
        <begin position="1"/>
        <end position="10"/>
    </location>
</feature>
<feature type="region of interest" description="Disordered" evidence="1">
    <location>
        <begin position="103"/>
        <end position="156"/>
    </location>
</feature>
<name>A0AAD4QDM4_9AGAM</name>
<dbReference type="Proteomes" id="UP001201163">
    <property type="component" value="Unassembled WGS sequence"/>
</dbReference>
<keyword evidence="2" id="KW-0378">Hydrolase</keyword>
<evidence type="ECO:0000313" key="3">
    <source>
        <dbReference type="Proteomes" id="UP001201163"/>
    </source>
</evidence>
<comment type="caution">
    <text evidence="2">The sequence shown here is derived from an EMBL/GenBank/DDBJ whole genome shotgun (WGS) entry which is preliminary data.</text>
</comment>
<dbReference type="InterPro" id="IPR029058">
    <property type="entry name" value="AB_hydrolase_fold"/>
</dbReference>
<dbReference type="EMBL" id="JAKELL010000007">
    <property type="protein sequence ID" value="KAH8997226.1"/>
    <property type="molecule type" value="Genomic_DNA"/>
</dbReference>
<proteinExistence type="predicted"/>
<sequence>MPARPPNSQRSPHKSPHPVLRWFGPRTNETVAQPPESRPLSRSASPLQNLLDALTSPLPIPSSPSLQVPPRAVPSPIPLSGSPPFLRSLTRVTLPVASLSYPPPAARPFDPPEDTQSPGAPIFLQHSHPDRSSLDTLRSLRDRSSGSSARLANQRGFATASAPRSLFGTSSAPPWRSFLADNKETTDRLLSEEDRAPTVEEEQSRIRKKYLSPKYPIVFCHGLLGFDSVTIGPAIAPLEVTHWRGIKEVLHANGIEVLMTRVPATSSPIERAKVLERKIEETYAGRSVHLLGAADFGAQGGLDSRYLATNLHDHTFRVLSITMISSPHRGSSFAEVFLKTVGPERFPSFLSLLDMLPNGGGDGSAFSCLTPAAMREFNEQTPDVPGIQYFSWGAAYNPGLIDTWKWPHSVVLEREGPNDGLVSVESAKWASRHSSLCGTYLGTLQDVNHLDLVGWINSARFSWARLRGRDIKFHPATFYLAMADHLAREVDGVQPELEPVEEDPWDASSDREENGDGDR</sequence>
<accession>A0AAD4QDM4</accession>
<feature type="compositionally biased region" description="Basic and acidic residues" evidence="1">
    <location>
        <begin position="508"/>
        <end position="519"/>
    </location>
</feature>
<keyword evidence="3" id="KW-1185">Reference proteome</keyword>
<feature type="compositionally biased region" description="Basic and acidic residues" evidence="1">
    <location>
        <begin position="127"/>
        <end position="144"/>
    </location>
</feature>
<reference evidence="2" key="1">
    <citation type="submission" date="2022-01" db="EMBL/GenBank/DDBJ databases">
        <title>Comparative genomics reveals a dynamic genome evolution in the ectomycorrhizal milk-cap (Lactarius) mushrooms.</title>
        <authorList>
            <consortium name="DOE Joint Genome Institute"/>
            <person name="Lebreton A."/>
            <person name="Tang N."/>
            <person name="Kuo A."/>
            <person name="LaButti K."/>
            <person name="Drula E."/>
            <person name="Barry K."/>
            <person name="Clum A."/>
            <person name="Lipzen A."/>
            <person name="Mousain D."/>
            <person name="Ng V."/>
            <person name="Wang R."/>
            <person name="Wang X."/>
            <person name="Dai Y."/>
            <person name="Henrissat B."/>
            <person name="Grigoriev I.V."/>
            <person name="Guerin-Laguette A."/>
            <person name="Yu F."/>
            <person name="Martin F.M."/>
        </authorList>
    </citation>
    <scope>NUCLEOTIDE SEQUENCE</scope>
    <source>
        <strain evidence="2">QP</strain>
    </source>
</reference>
<evidence type="ECO:0000256" key="1">
    <source>
        <dbReference type="SAM" id="MobiDB-lite"/>
    </source>
</evidence>
<dbReference type="GO" id="GO:0016787">
    <property type="term" value="F:hydrolase activity"/>
    <property type="evidence" value="ECO:0007669"/>
    <property type="project" value="UniProtKB-KW"/>
</dbReference>
<feature type="region of interest" description="Disordered" evidence="1">
    <location>
        <begin position="491"/>
        <end position="519"/>
    </location>
</feature>
<feature type="region of interest" description="Disordered" evidence="1">
    <location>
        <begin position="1"/>
        <end position="84"/>
    </location>
</feature>
<dbReference type="Gene3D" id="3.40.50.1820">
    <property type="entry name" value="alpha/beta hydrolase"/>
    <property type="match status" value="1"/>
</dbReference>
<gene>
    <name evidence="2" type="ORF">EDB92DRAFT_1792628</name>
</gene>
<dbReference type="AlphaFoldDB" id="A0AAD4QDM4"/>